<dbReference type="AlphaFoldDB" id="A0A158QEH4"/>
<evidence type="ECO:0000313" key="7">
    <source>
        <dbReference type="EMBL" id="VDL59732.1"/>
    </source>
</evidence>
<evidence type="ECO:0000313" key="9">
    <source>
        <dbReference type="Proteomes" id="UP000274504"/>
    </source>
</evidence>
<dbReference type="InterPro" id="IPR001969">
    <property type="entry name" value="Aspartic_peptidase_AS"/>
</dbReference>
<dbReference type="Gene3D" id="2.40.70.10">
    <property type="entry name" value="Acid Proteases"/>
    <property type="match status" value="2"/>
</dbReference>
<dbReference type="InterPro" id="IPR033121">
    <property type="entry name" value="PEPTIDASE_A1"/>
</dbReference>
<keyword evidence="5" id="KW-0732">Signal</keyword>
<evidence type="ECO:0000259" key="6">
    <source>
        <dbReference type="PROSITE" id="PS51767"/>
    </source>
</evidence>
<dbReference type="FunFam" id="2.40.70.10:FF:000044">
    <property type="entry name" value="Lysosomal aspartic protease"/>
    <property type="match status" value="1"/>
</dbReference>
<dbReference type="PROSITE" id="PS00141">
    <property type="entry name" value="ASP_PROTEASE"/>
    <property type="match status" value="2"/>
</dbReference>
<gene>
    <name evidence="7" type="ORF">HDID_LOCUS7414</name>
    <name evidence="8" type="ORF">WMSIL1_LOCUS14291</name>
</gene>
<evidence type="ECO:0000313" key="10">
    <source>
        <dbReference type="Proteomes" id="UP000321570"/>
    </source>
</evidence>
<feature type="disulfide bond" evidence="3">
    <location>
        <begin position="265"/>
        <end position="269"/>
    </location>
</feature>
<protein>
    <submittedName>
        <fullName evidence="11">Peptidase A1 domain-containing protein</fullName>
    </submittedName>
</protein>
<dbReference type="OrthoDB" id="771136at2759"/>
<evidence type="ECO:0000313" key="8">
    <source>
        <dbReference type="EMBL" id="VUZ56694.1"/>
    </source>
</evidence>
<reference evidence="8 10" key="3">
    <citation type="submission" date="2019-07" db="EMBL/GenBank/DDBJ databases">
        <authorList>
            <person name="Jastrzebski P J."/>
            <person name="Paukszto L."/>
            <person name="Jastrzebski P J."/>
        </authorList>
    </citation>
    <scope>NUCLEOTIDE SEQUENCE [LARGE SCALE GENOMIC DNA]</scope>
    <source>
        <strain evidence="8 10">WMS-il1</strain>
    </source>
</reference>
<feature type="active site" evidence="2">
    <location>
        <position position="274"/>
    </location>
</feature>
<accession>A0A158QEH4</accession>
<keyword evidence="3" id="KW-1015">Disulfide bond</keyword>
<feature type="signal peptide" evidence="5">
    <location>
        <begin position="1"/>
        <end position="16"/>
    </location>
</feature>
<dbReference type="Gene3D" id="2.60.40.1960">
    <property type="match status" value="1"/>
</dbReference>
<comment type="similarity">
    <text evidence="1 4">Belongs to the peptidase A1 family.</text>
</comment>
<name>A0A158QEH4_HYMDI</name>
<dbReference type="EMBL" id="UYSG01010933">
    <property type="protein sequence ID" value="VDL59732.1"/>
    <property type="molecule type" value="Genomic_DNA"/>
</dbReference>
<evidence type="ECO:0000256" key="2">
    <source>
        <dbReference type="PIRSR" id="PIRSR601461-1"/>
    </source>
</evidence>
<keyword evidence="4" id="KW-0064">Aspartyl protease</keyword>
<dbReference type="Proteomes" id="UP000321570">
    <property type="component" value="Unassembled WGS sequence"/>
</dbReference>
<keyword evidence="10" id="KW-1185">Reference proteome</keyword>
<dbReference type="Pfam" id="PF00026">
    <property type="entry name" value="Asp"/>
    <property type="match status" value="1"/>
</dbReference>
<feature type="domain" description="Peptidase A1" evidence="6">
    <location>
        <begin position="70"/>
        <end position="384"/>
    </location>
</feature>
<dbReference type="GO" id="GO:0006508">
    <property type="term" value="P:proteolysis"/>
    <property type="evidence" value="ECO:0007669"/>
    <property type="project" value="UniProtKB-KW"/>
</dbReference>
<reference evidence="11" key="1">
    <citation type="submission" date="2016-04" db="UniProtKB">
        <authorList>
            <consortium name="WormBaseParasite"/>
        </authorList>
    </citation>
    <scope>IDENTIFICATION</scope>
</reference>
<dbReference type="STRING" id="6216.A0A158QEH4"/>
<evidence type="ECO:0000256" key="4">
    <source>
        <dbReference type="RuleBase" id="RU000454"/>
    </source>
</evidence>
<evidence type="ECO:0000313" key="11">
    <source>
        <dbReference type="WBParaSite" id="HDID_0000741601-mRNA-1"/>
    </source>
</evidence>
<dbReference type="WBParaSite" id="HDID_0000741601-mRNA-1">
    <property type="protein sequence ID" value="HDID_0000741601-mRNA-1"/>
    <property type="gene ID" value="HDID_0000741601"/>
</dbReference>
<dbReference type="PRINTS" id="PR00792">
    <property type="entry name" value="PEPSIN"/>
</dbReference>
<evidence type="ECO:0000256" key="1">
    <source>
        <dbReference type="ARBA" id="ARBA00007447"/>
    </source>
</evidence>
<proteinExistence type="inferred from homology"/>
<evidence type="ECO:0000256" key="5">
    <source>
        <dbReference type="SAM" id="SignalP"/>
    </source>
</evidence>
<dbReference type="InterPro" id="IPR001461">
    <property type="entry name" value="Aspartic_peptidase_A1"/>
</dbReference>
<dbReference type="GO" id="GO:0004190">
    <property type="term" value="F:aspartic-type endopeptidase activity"/>
    <property type="evidence" value="ECO:0007669"/>
    <property type="project" value="UniProtKB-KW"/>
</dbReference>
<dbReference type="PROSITE" id="PS51767">
    <property type="entry name" value="PEPTIDASE_A1"/>
    <property type="match status" value="1"/>
</dbReference>
<organism evidence="11">
    <name type="scientific">Hymenolepis diminuta</name>
    <name type="common">Rat tapeworm</name>
    <dbReference type="NCBI Taxonomy" id="6216"/>
    <lineage>
        <taxon>Eukaryota</taxon>
        <taxon>Metazoa</taxon>
        <taxon>Spiralia</taxon>
        <taxon>Lophotrochozoa</taxon>
        <taxon>Platyhelminthes</taxon>
        <taxon>Cestoda</taxon>
        <taxon>Eucestoda</taxon>
        <taxon>Cyclophyllidea</taxon>
        <taxon>Hymenolepididae</taxon>
        <taxon>Hymenolepis</taxon>
    </lineage>
</organism>
<feature type="chain" id="PRO_5044549316" evidence="5">
    <location>
        <begin position="17"/>
        <end position="425"/>
    </location>
</feature>
<sequence>MRFLFLLIFTVAFVLSSSVVRIPLHPIYQGHRSFSELRDSVRAIKNRWTVGYGLLGPHPEPLDNYLDAQYYGEIELGSPGQKFMVVFDTGSSNLWVPSKKCSWLDFACWVHNKYDSTKSSTYKENGTAFAIQYGTGSLKGFLSTDTIKLSDIRAPDQTFAEATQQPGLVFVMAKFDGILGMAFSSLSVDGVEPVFYNLVRHKLVADPVFAFYLDRNETDLIGGELMLGGYNESLIDGPITYAPITRAAFWEFHTDKIEVNGQDLCKGGCVAIADTGTSLITGPKDEIRKLAEIMQARPIPGGIYFIPCENATSLPPLTFTIQSVKFILNPEDYILKVTQFGHTMCLLGFMGLDLPRYPMWILGDIFIGKYYSIFDLGKKRVGFAKVKKQLPQQSTTASGPVFRPFAGENLRKVIPMTRLIPALQV</sequence>
<feature type="disulfide bond" evidence="3">
    <location>
        <begin position="308"/>
        <end position="345"/>
    </location>
</feature>
<reference evidence="7 9" key="2">
    <citation type="submission" date="2018-11" db="EMBL/GenBank/DDBJ databases">
        <authorList>
            <consortium name="Pathogen Informatics"/>
        </authorList>
    </citation>
    <scope>NUCLEOTIDE SEQUENCE [LARGE SCALE GENOMIC DNA]</scope>
</reference>
<feature type="active site" evidence="2">
    <location>
        <position position="88"/>
    </location>
</feature>
<keyword evidence="4" id="KW-0378">Hydrolase</keyword>
<dbReference type="FunFam" id="2.40.70.10:FF:000149">
    <property type="entry name" value="Uncharacterized protein"/>
    <property type="match status" value="1"/>
</dbReference>
<feature type="disulfide bond" evidence="3">
    <location>
        <begin position="101"/>
        <end position="108"/>
    </location>
</feature>
<evidence type="ECO:0000256" key="3">
    <source>
        <dbReference type="PIRSR" id="PIRSR601461-2"/>
    </source>
</evidence>
<dbReference type="EMBL" id="CABIJS010000708">
    <property type="protein sequence ID" value="VUZ56694.1"/>
    <property type="molecule type" value="Genomic_DNA"/>
</dbReference>
<dbReference type="PANTHER" id="PTHR47966">
    <property type="entry name" value="BETA-SITE APP-CLEAVING ENZYME, ISOFORM A-RELATED"/>
    <property type="match status" value="1"/>
</dbReference>
<dbReference type="Proteomes" id="UP000274504">
    <property type="component" value="Unassembled WGS sequence"/>
</dbReference>
<dbReference type="PANTHER" id="PTHR47966:SF51">
    <property type="entry name" value="BETA-SITE APP-CLEAVING ENZYME, ISOFORM A-RELATED"/>
    <property type="match status" value="1"/>
</dbReference>
<dbReference type="InterPro" id="IPR021109">
    <property type="entry name" value="Peptidase_aspartic_dom_sf"/>
</dbReference>
<keyword evidence="4" id="KW-0645">Protease</keyword>
<dbReference type="SUPFAM" id="SSF50630">
    <property type="entry name" value="Acid proteases"/>
    <property type="match status" value="1"/>
</dbReference>